<dbReference type="AlphaFoldDB" id="A0A0H5R4Z5"/>
<feature type="region of interest" description="Disordered" evidence="1">
    <location>
        <begin position="38"/>
        <end position="81"/>
    </location>
</feature>
<feature type="non-terminal residue" evidence="2">
    <location>
        <position position="1"/>
    </location>
</feature>
<reference evidence="2" key="1">
    <citation type="submission" date="2015-04" db="EMBL/GenBank/DDBJ databases">
        <title>The genome sequence of the plant pathogenic Rhizarian Plasmodiophora brassicae reveals insights in its biotrophic life cycle and the origin of chitin synthesis.</title>
        <authorList>
            <person name="Schwelm A."/>
            <person name="Fogelqvist J."/>
            <person name="Knaust A."/>
            <person name="Julke S."/>
            <person name="Lilja T."/>
            <person name="Dhandapani V."/>
            <person name="Bonilla-Rosso G."/>
            <person name="Karlsson M."/>
            <person name="Shevchenko A."/>
            <person name="Choi S.R."/>
            <person name="Kim H.G."/>
            <person name="Park J.Y."/>
            <person name="Lim Y.P."/>
            <person name="Ludwig-Muller J."/>
            <person name="Dixelius C."/>
        </authorList>
    </citation>
    <scope>NUCLEOTIDE SEQUENCE</scope>
    <source>
        <tissue evidence="2">Potato root galls</tissue>
    </source>
</reference>
<feature type="compositionally biased region" description="Basic and acidic residues" evidence="1">
    <location>
        <begin position="53"/>
        <end position="69"/>
    </location>
</feature>
<proteinExistence type="predicted"/>
<sequence>NHSILSMLTPLITARVTYLEMVLVMRVSEGDVLRSAAAKGGSGGLRNGALPKEATHPDSRFSTQDDRLHYPGSEGFKPTLLPRTYENSSFWTTTHHEDSESYLLELKPREYNNLLFQTITIQFFGNKDQPFILSPKKHRSLPFWTTKLIVNKARQPYKKQCEPLIRIKFLNENIMHHHSYNNLSYLQQTKHLITHQLTQHHCRQTNKTPHWMRDTINTKKNSTTVIRLFKQWQQNETAARIS</sequence>
<dbReference type="EMBL" id="HACM01008514">
    <property type="protein sequence ID" value="CRZ08956.1"/>
    <property type="molecule type" value="Transcribed_RNA"/>
</dbReference>
<evidence type="ECO:0000313" key="2">
    <source>
        <dbReference type="EMBL" id="CRZ08956.1"/>
    </source>
</evidence>
<protein>
    <submittedName>
        <fullName evidence="2">Uncharacterized protein</fullName>
    </submittedName>
</protein>
<organism evidence="2">
    <name type="scientific">Spongospora subterranea</name>
    <dbReference type="NCBI Taxonomy" id="70186"/>
    <lineage>
        <taxon>Eukaryota</taxon>
        <taxon>Sar</taxon>
        <taxon>Rhizaria</taxon>
        <taxon>Endomyxa</taxon>
        <taxon>Phytomyxea</taxon>
        <taxon>Plasmodiophorida</taxon>
        <taxon>Plasmodiophoridae</taxon>
        <taxon>Spongospora</taxon>
    </lineage>
</organism>
<feature type="non-terminal residue" evidence="2">
    <location>
        <position position="242"/>
    </location>
</feature>
<accession>A0A0H5R4Z5</accession>
<evidence type="ECO:0000256" key="1">
    <source>
        <dbReference type="SAM" id="MobiDB-lite"/>
    </source>
</evidence>
<name>A0A0H5R4Z5_9EUKA</name>